<dbReference type="Proteomes" id="UP000885779">
    <property type="component" value="Unassembled WGS sequence"/>
</dbReference>
<evidence type="ECO:0000259" key="9">
    <source>
        <dbReference type="SMART" id="SM00739"/>
    </source>
</evidence>
<keyword evidence="4 8" id="KW-0689">Ribosomal protein</keyword>
<dbReference type="AlphaFoldDB" id="A0A7V4WX98"/>
<comment type="function">
    <text evidence="7 8">One of the proteins that surrounds the polypeptide exit tunnel on the outside of the subunit.</text>
</comment>
<keyword evidence="5 8" id="KW-0687">Ribonucleoprotein</keyword>
<dbReference type="GO" id="GO:0006412">
    <property type="term" value="P:translation"/>
    <property type="evidence" value="ECO:0007669"/>
    <property type="project" value="UniProtKB-UniRule"/>
</dbReference>
<dbReference type="Gene3D" id="2.30.30.30">
    <property type="match status" value="1"/>
</dbReference>
<feature type="domain" description="KOW" evidence="9">
    <location>
        <begin position="2"/>
        <end position="31"/>
    </location>
</feature>
<dbReference type="InterPro" id="IPR005824">
    <property type="entry name" value="KOW"/>
</dbReference>
<dbReference type="InterPro" id="IPR003256">
    <property type="entry name" value="Ribosomal_uL24"/>
</dbReference>
<dbReference type="SUPFAM" id="SSF50104">
    <property type="entry name" value="Translation proteins SH3-like domain"/>
    <property type="match status" value="1"/>
</dbReference>
<comment type="caution">
    <text evidence="10">The sequence shown here is derived from an EMBL/GenBank/DDBJ whole genome shotgun (WGS) entry which is preliminary data.</text>
</comment>
<dbReference type="HAMAP" id="MF_01326_B">
    <property type="entry name" value="Ribosomal_uL24_B"/>
    <property type="match status" value="1"/>
</dbReference>
<dbReference type="InterPro" id="IPR057264">
    <property type="entry name" value="Ribosomal_uL24_C"/>
</dbReference>
<dbReference type="CDD" id="cd06089">
    <property type="entry name" value="KOW_RPL26"/>
    <property type="match status" value="1"/>
</dbReference>
<protein>
    <recommendedName>
        <fullName evidence="6 8">Large ribosomal subunit protein uL24</fullName>
    </recommendedName>
</protein>
<proteinExistence type="inferred from homology"/>
<name>A0A7V4WX98_CALAY</name>
<dbReference type="GO" id="GO:0019843">
    <property type="term" value="F:rRNA binding"/>
    <property type="evidence" value="ECO:0007669"/>
    <property type="project" value="UniProtKB-UniRule"/>
</dbReference>
<organism evidence="10">
    <name type="scientific">Caldithrix abyssi</name>
    <dbReference type="NCBI Taxonomy" id="187145"/>
    <lineage>
        <taxon>Bacteria</taxon>
        <taxon>Pseudomonadati</taxon>
        <taxon>Calditrichota</taxon>
        <taxon>Calditrichia</taxon>
        <taxon>Calditrichales</taxon>
        <taxon>Calditrichaceae</taxon>
        <taxon>Caldithrix</taxon>
    </lineage>
</organism>
<evidence type="ECO:0000256" key="8">
    <source>
        <dbReference type="HAMAP-Rule" id="MF_01326"/>
    </source>
</evidence>
<dbReference type="GO" id="GO:0003735">
    <property type="term" value="F:structural constituent of ribosome"/>
    <property type="evidence" value="ECO:0007669"/>
    <property type="project" value="InterPro"/>
</dbReference>
<dbReference type="EMBL" id="DRQG01000155">
    <property type="protein sequence ID" value="HGY57377.1"/>
    <property type="molecule type" value="Genomic_DNA"/>
</dbReference>
<comment type="similarity">
    <text evidence="1 8">Belongs to the universal ribosomal protein uL24 family.</text>
</comment>
<sequence>MKIRKDDTVKVKSGKFSDRNKVGKVLKVFPDQNKIIVEGVNIIKRHTKPSQKHPQGGIVEKEAPIHVSKVMYYSTKFNVTTRVGYKFLEDGTKVRYCKNPECQGEIIN</sequence>
<dbReference type="NCBIfam" id="TIGR01079">
    <property type="entry name" value="rplX_bact"/>
    <property type="match status" value="1"/>
</dbReference>
<dbReference type="FunFam" id="2.30.30.30:FF:000004">
    <property type="entry name" value="50S ribosomal protein L24"/>
    <property type="match status" value="1"/>
</dbReference>
<dbReference type="InterPro" id="IPR008991">
    <property type="entry name" value="Translation_prot_SH3-like_sf"/>
</dbReference>
<evidence type="ECO:0000256" key="2">
    <source>
        <dbReference type="ARBA" id="ARBA00022730"/>
    </source>
</evidence>
<dbReference type="SMART" id="SM00739">
    <property type="entry name" value="KOW"/>
    <property type="match status" value="1"/>
</dbReference>
<gene>
    <name evidence="8" type="primary">rplX</name>
    <name evidence="10" type="ORF">ENK44_16835</name>
</gene>
<evidence type="ECO:0000256" key="6">
    <source>
        <dbReference type="ARBA" id="ARBA00035206"/>
    </source>
</evidence>
<dbReference type="Pfam" id="PF00467">
    <property type="entry name" value="KOW"/>
    <property type="match status" value="1"/>
</dbReference>
<dbReference type="InterPro" id="IPR014722">
    <property type="entry name" value="Rib_uL2_dom2"/>
</dbReference>
<evidence type="ECO:0000256" key="7">
    <source>
        <dbReference type="ARBA" id="ARBA00058688"/>
    </source>
</evidence>
<reference evidence="10" key="1">
    <citation type="journal article" date="2020" name="mSystems">
        <title>Genome- and Community-Level Interaction Insights into Carbon Utilization and Element Cycling Functions of Hydrothermarchaeota in Hydrothermal Sediment.</title>
        <authorList>
            <person name="Zhou Z."/>
            <person name="Liu Y."/>
            <person name="Xu W."/>
            <person name="Pan J."/>
            <person name="Luo Z.H."/>
            <person name="Li M."/>
        </authorList>
    </citation>
    <scope>NUCLEOTIDE SEQUENCE [LARGE SCALE GENOMIC DNA]</scope>
    <source>
        <strain evidence="10">HyVt-577</strain>
    </source>
</reference>
<evidence type="ECO:0000256" key="3">
    <source>
        <dbReference type="ARBA" id="ARBA00022884"/>
    </source>
</evidence>
<evidence type="ECO:0000256" key="1">
    <source>
        <dbReference type="ARBA" id="ARBA00010618"/>
    </source>
</evidence>
<evidence type="ECO:0000256" key="5">
    <source>
        <dbReference type="ARBA" id="ARBA00023274"/>
    </source>
</evidence>
<keyword evidence="3 8" id="KW-0694">RNA-binding</keyword>
<dbReference type="GO" id="GO:0005840">
    <property type="term" value="C:ribosome"/>
    <property type="evidence" value="ECO:0007669"/>
    <property type="project" value="UniProtKB-KW"/>
</dbReference>
<comment type="subunit">
    <text evidence="8">Part of the 50S ribosomal subunit.</text>
</comment>
<evidence type="ECO:0000313" key="10">
    <source>
        <dbReference type="EMBL" id="HGY57377.1"/>
    </source>
</evidence>
<evidence type="ECO:0000256" key="4">
    <source>
        <dbReference type="ARBA" id="ARBA00022980"/>
    </source>
</evidence>
<dbReference type="InterPro" id="IPR041988">
    <property type="entry name" value="Ribosomal_uL24_KOW"/>
</dbReference>
<dbReference type="Pfam" id="PF17136">
    <property type="entry name" value="ribosomal_L24"/>
    <property type="match status" value="1"/>
</dbReference>
<dbReference type="PANTHER" id="PTHR12903">
    <property type="entry name" value="MITOCHONDRIAL RIBOSOMAL PROTEIN L24"/>
    <property type="match status" value="1"/>
</dbReference>
<dbReference type="GO" id="GO:1990904">
    <property type="term" value="C:ribonucleoprotein complex"/>
    <property type="evidence" value="ECO:0007669"/>
    <property type="project" value="UniProtKB-KW"/>
</dbReference>
<comment type="function">
    <text evidence="8">One of two assembly initiator proteins, it binds directly to the 5'-end of the 23S rRNA, where it nucleates assembly of the 50S subunit.</text>
</comment>
<keyword evidence="2 8" id="KW-0699">rRNA-binding</keyword>
<accession>A0A7V4WX98</accession>